<evidence type="ECO:0000256" key="2">
    <source>
        <dbReference type="ARBA" id="ARBA00022737"/>
    </source>
</evidence>
<dbReference type="PANTHER" id="PTHR47447">
    <property type="entry name" value="OS03G0856100 PROTEIN"/>
    <property type="match status" value="1"/>
</dbReference>
<evidence type="ECO:0000256" key="3">
    <source>
        <dbReference type="ARBA" id="ARBA00044493"/>
    </source>
</evidence>
<dbReference type="InterPro" id="IPR057027">
    <property type="entry name" value="TPR_mt"/>
</dbReference>
<dbReference type="Pfam" id="PF01535">
    <property type="entry name" value="PPR"/>
    <property type="match status" value="2"/>
</dbReference>
<comment type="subunit">
    <text evidence="4">Binds to mitochondrial small subunit 15S rRNA.</text>
</comment>
<feature type="repeat" description="PPR" evidence="5">
    <location>
        <begin position="44"/>
        <end position="78"/>
    </location>
</feature>
<dbReference type="PANTHER" id="PTHR47447:SF17">
    <property type="entry name" value="OS12G0638900 PROTEIN"/>
    <property type="match status" value="1"/>
</dbReference>
<feature type="repeat" description="PPR" evidence="5">
    <location>
        <begin position="531"/>
        <end position="565"/>
    </location>
</feature>
<dbReference type="FunFam" id="1.25.40.10:FF:001206">
    <property type="entry name" value="Pentatricopeptide repeat protein (AFU_orthologue AFUA_5G10660)"/>
    <property type="match status" value="1"/>
</dbReference>
<reference evidence="8" key="1">
    <citation type="journal article" date="2021" name="Nat. Commun.">
        <title>Genetic determinants of endophytism in the Arabidopsis root mycobiome.</title>
        <authorList>
            <person name="Mesny F."/>
            <person name="Miyauchi S."/>
            <person name="Thiergart T."/>
            <person name="Pickel B."/>
            <person name="Atanasova L."/>
            <person name="Karlsson M."/>
            <person name="Huettel B."/>
            <person name="Barry K.W."/>
            <person name="Haridas S."/>
            <person name="Chen C."/>
            <person name="Bauer D."/>
            <person name="Andreopoulos W."/>
            <person name="Pangilinan J."/>
            <person name="LaButti K."/>
            <person name="Riley R."/>
            <person name="Lipzen A."/>
            <person name="Clum A."/>
            <person name="Drula E."/>
            <person name="Henrissat B."/>
            <person name="Kohler A."/>
            <person name="Grigoriev I.V."/>
            <person name="Martin F.M."/>
            <person name="Hacquard S."/>
        </authorList>
    </citation>
    <scope>NUCLEOTIDE SEQUENCE</scope>
    <source>
        <strain evidence="8">MPI-CAGE-AT-0021</strain>
    </source>
</reference>
<feature type="repeat" description="PPR" evidence="5">
    <location>
        <begin position="566"/>
        <end position="596"/>
    </location>
</feature>
<dbReference type="Proteomes" id="UP000717696">
    <property type="component" value="Unassembled WGS sequence"/>
</dbReference>
<dbReference type="EMBL" id="JAGMUU010000006">
    <property type="protein sequence ID" value="KAH7150024.1"/>
    <property type="molecule type" value="Genomic_DNA"/>
</dbReference>
<evidence type="ECO:0000256" key="4">
    <source>
        <dbReference type="ARBA" id="ARBA00044511"/>
    </source>
</evidence>
<evidence type="ECO:0000259" key="6">
    <source>
        <dbReference type="Pfam" id="PF23276"/>
    </source>
</evidence>
<name>A0A9P9F1T9_9HYPO</name>
<feature type="domain" description="Pentatricopeptide repeat-containing protein-mitochondrial" evidence="6">
    <location>
        <begin position="658"/>
        <end position="773"/>
    </location>
</feature>
<dbReference type="NCBIfam" id="TIGR00756">
    <property type="entry name" value="PPR"/>
    <property type="match status" value="3"/>
</dbReference>
<evidence type="ECO:0000313" key="8">
    <source>
        <dbReference type="EMBL" id="KAH7150024.1"/>
    </source>
</evidence>
<protein>
    <recommendedName>
        <fullName evidence="10">Pentacotripeptide-repeat region of PRORP domain-containing protein</fullName>
    </recommendedName>
</protein>
<proteinExistence type="inferred from homology"/>
<comment type="similarity">
    <text evidence="1">Belongs to the CCM1 family.</text>
</comment>
<evidence type="ECO:0008006" key="10">
    <source>
        <dbReference type="Google" id="ProtNLM"/>
    </source>
</evidence>
<evidence type="ECO:0000259" key="7">
    <source>
        <dbReference type="Pfam" id="PF24603"/>
    </source>
</evidence>
<dbReference type="Gene3D" id="1.25.40.10">
    <property type="entry name" value="Tetratricopeptide repeat domain"/>
    <property type="match status" value="4"/>
</dbReference>
<evidence type="ECO:0000256" key="5">
    <source>
        <dbReference type="PROSITE-ProRule" id="PRU00708"/>
    </source>
</evidence>
<dbReference type="OrthoDB" id="411857at2759"/>
<comment type="function">
    <text evidence="3">Regulates mitochondrial small subunit maturation by controlling 15S rRNA 5'-end processing. Localizes to the 5' precursor of the 15S rRNA in a position that is subsequently occupied by mS47 in the mature yeast mtSSU. Uses structure and sequence-specific RNA recognition, binding to a single-stranded region of the precursor and specifically recognizing bases -6 to -1. The exchange of Ccm1 for mS47 is coupled to the irreversible removal of precursor rRNA that is accompanied by conformational changes of the mitoribosomal proteins uS5m and mS26. These conformational changes signal completion of 5'-end rRNA processing through protection of the mature 5'-end of the 15S rRNA and stabilization of mS47. The removal of the 5' precursor together with the dissociation of Ccm1 may be catalyzed by the 5'-3' exoribonuclease Pet127. Involved in the specific removal of group I introns in mitochondrial encoded transcripts.</text>
</comment>
<organism evidence="8 9">
    <name type="scientific">Dactylonectria estremocensis</name>
    <dbReference type="NCBI Taxonomy" id="1079267"/>
    <lineage>
        <taxon>Eukaryota</taxon>
        <taxon>Fungi</taxon>
        <taxon>Dikarya</taxon>
        <taxon>Ascomycota</taxon>
        <taxon>Pezizomycotina</taxon>
        <taxon>Sordariomycetes</taxon>
        <taxon>Hypocreomycetidae</taxon>
        <taxon>Hypocreales</taxon>
        <taxon>Nectriaceae</taxon>
        <taxon>Dactylonectria</taxon>
    </lineage>
</organism>
<evidence type="ECO:0000256" key="1">
    <source>
        <dbReference type="ARBA" id="ARBA00006192"/>
    </source>
</evidence>
<sequence length="832" mass="92215">MDEPGKFMLASHELEHAILSEDDRLDLAVKLFDTSVDADVAMYSAETYHQLISACAQAGRSADMLRLFEHMEANQIVPFAAVFPTMITAFATSGDLISAVECYNEYRNLAIANDEGQETLHDRLDAEVYAAVINAYVITDKIEGAMKFFQKIVGEYGVRAADIKDALVTTGFVKGFISRGIYQEAFHWAQAVEAEARARAFSQIATISADKDDKATAVAAYSSIPAYFDDLATPAMSLLAMSVRGGDVAAAAKYWGVLSNPEARATVSFIEPTAMYAVALIGSGQVVEGLAQSEMMFQRIRSLESDARSHLLEEVDEGVEFIARYMETRGIADPREIASQVSSFHQQSTSPYLSTPTVSNFEDTFDPYAHNTDFKGSSLIADDLEGSHGRKGPRLSDALNRFRNIRRAGRHPRYITYAKLISAAARDGKIDLCHDILAMARTDMPLQPQYAVVRYGWSSILDAMVGACLTMGNRGRAEQFHQELLEMGATPSANTFGLYITTLKDSTKTFDEASEAVRIFHRAKAEGVDPSSFLYNALIGKLGKARRIDDCLFYFAEMRALGIKPTSVTYGTIVNALCRVSDEKFAEELFDEMEAMRNYKARPAPYNSMMQFFLTTKRDKVKVLAYYERMKAKGIAPTAHTYKLLVDTHATLEPVDMNAAEEVLSMIRNSGQRVEPVHYASLIHARGCVMHDMEGAHKMFDSIVKESLVPVNSSLYQALFEAMVANHEVSATEPVLQQMRRQRVELTPYIANTLIHGWAADKKIEKAQQIYDAVGREKREPSTYEAMTRAYLAVEQRDQARGVVGEMLTRGYPSAVVNKVLELLGGGQEATD</sequence>
<dbReference type="Pfam" id="PF23276">
    <property type="entry name" value="TPR_24"/>
    <property type="match status" value="1"/>
</dbReference>
<dbReference type="FunFam" id="1.25.40.10:FF:000266">
    <property type="entry name" value="Pentatricopeptide repeat domain-containing protein"/>
    <property type="match status" value="1"/>
</dbReference>
<accession>A0A9P9F1T9</accession>
<gene>
    <name evidence="8" type="ORF">B0J13DRAFT_549368</name>
</gene>
<feature type="domain" description="Tetratricopeptide repeat" evidence="7">
    <location>
        <begin position="162"/>
        <end position="260"/>
    </location>
</feature>
<dbReference type="Pfam" id="PF13041">
    <property type="entry name" value="PPR_2"/>
    <property type="match status" value="1"/>
</dbReference>
<dbReference type="Pfam" id="PF24603">
    <property type="entry name" value="TPR_30"/>
    <property type="match status" value="1"/>
</dbReference>
<dbReference type="InterPro" id="IPR011990">
    <property type="entry name" value="TPR-like_helical_dom_sf"/>
</dbReference>
<evidence type="ECO:0000313" key="9">
    <source>
        <dbReference type="Proteomes" id="UP000717696"/>
    </source>
</evidence>
<keyword evidence="2" id="KW-0677">Repeat</keyword>
<dbReference type="PROSITE" id="PS51375">
    <property type="entry name" value="PPR"/>
    <property type="match status" value="3"/>
</dbReference>
<keyword evidence="9" id="KW-1185">Reference proteome</keyword>
<dbReference type="InterPro" id="IPR002885">
    <property type="entry name" value="PPR_rpt"/>
</dbReference>
<comment type="caution">
    <text evidence="8">The sequence shown here is derived from an EMBL/GenBank/DDBJ whole genome shotgun (WGS) entry which is preliminary data.</text>
</comment>
<dbReference type="AlphaFoldDB" id="A0A9P9F1T9"/>
<dbReference type="InterPro" id="IPR057585">
    <property type="entry name" value="TPR_dom_fungi"/>
</dbReference>